<keyword evidence="14" id="KW-1185">Reference proteome</keyword>
<dbReference type="RefSeq" id="WP_345549668.1">
    <property type="nucleotide sequence ID" value="NZ_BAABRT010000007.1"/>
</dbReference>
<evidence type="ECO:0000256" key="1">
    <source>
        <dbReference type="ARBA" id="ARBA00004141"/>
    </source>
</evidence>
<feature type="transmembrane region" description="Helical" evidence="11">
    <location>
        <begin position="275"/>
        <end position="295"/>
    </location>
</feature>
<dbReference type="InterPro" id="IPR024791">
    <property type="entry name" value="Cyt_c/ubiquinol_Oxase_su3"/>
</dbReference>
<gene>
    <name evidence="13" type="primary">ctaE</name>
    <name evidence="13" type="ORF">Maes01_01144</name>
</gene>
<evidence type="ECO:0000256" key="4">
    <source>
        <dbReference type="ARBA" id="ARBA00022692"/>
    </source>
</evidence>
<dbReference type="InterPro" id="IPR013833">
    <property type="entry name" value="Cyt_c_oxidase_su3_a-hlx"/>
</dbReference>
<evidence type="ECO:0000256" key="2">
    <source>
        <dbReference type="ARBA" id="ARBA00010581"/>
    </source>
</evidence>
<reference evidence="13 14" key="1">
    <citation type="submission" date="2024-02" db="EMBL/GenBank/DDBJ databases">
        <title>Microbulbifer aestuariivivens NBRC 112533.</title>
        <authorList>
            <person name="Ichikawa N."/>
            <person name="Katano-Makiyama Y."/>
            <person name="Hidaka K."/>
        </authorList>
    </citation>
    <scope>NUCLEOTIDE SEQUENCE [LARGE SCALE GENOMIC DNA]</scope>
    <source>
        <strain evidence="13 14">NBRC 112533</strain>
    </source>
</reference>
<evidence type="ECO:0000256" key="9">
    <source>
        <dbReference type="ARBA" id="ARBA00031625"/>
    </source>
</evidence>
<comment type="similarity">
    <text evidence="2 10">Belongs to the cytochrome c oxidase subunit 3 family.</text>
</comment>
<feature type="transmembrane region" description="Helical" evidence="11">
    <location>
        <begin position="226"/>
        <end position="254"/>
    </location>
</feature>
<dbReference type="Proteomes" id="UP001408594">
    <property type="component" value="Unassembled WGS sequence"/>
</dbReference>
<feature type="transmembrane region" description="Helical" evidence="11">
    <location>
        <begin position="161"/>
        <end position="181"/>
    </location>
</feature>
<keyword evidence="6 11" id="KW-1133">Transmembrane helix</keyword>
<evidence type="ECO:0000256" key="11">
    <source>
        <dbReference type="SAM" id="Phobius"/>
    </source>
</evidence>
<evidence type="ECO:0000256" key="10">
    <source>
        <dbReference type="RuleBase" id="RU003376"/>
    </source>
</evidence>
<dbReference type="EC" id="7.1.1.9" evidence="3"/>
<keyword evidence="5" id="KW-1278">Translocase</keyword>
<comment type="subcellular location">
    <subcellularLocation>
        <location evidence="10">Cell membrane</location>
        <topology evidence="10">Multi-pass membrane protein</topology>
    </subcellularLocation>
    <subcellularLocation>
        <location evidence="1">Membrane</location>
        <topology evidence="1">Multi-pass membrane protein</topology>
    </subcellularLocation>
</comment>
<dbReference type="PANTHER" id="PTHR11403:SF7">
    <property type="entry name" value="CYTOCHROME C OXIDASE SUBUNIT 3"/>
    <property type="match status" value="1"/>
</dbReference>
<evidence type="ECO:0000256" key="6">
    <source>
        <dbReference type="ARBA" id="ARBA00022989"/>
    </source>
</evidence>
<dbReference type="PANTHER" id="PTHR11403">
    <property type="entry name" value="CYTOCHROME C OXIDASE SUBUNIT III"/>
    <property type="match status" value="1"/>
</dbReference>
<dbReference type="PROSITE" id="PS50253">
    <property type="entry name" value="COX3"/>
    <property type="match status" value="1"/>
</dbReference>
<feature type="domain" description="Heme-copper oxidase subunit III family profile" evidence="12">
    <location>
        <begin position="3"/>
        <end position="296"/>
    </location>
</feature>
<keyword evidence="7 11" id="KW-0472">Membrane</keyword>
<feature type="transmembrane region" description="Helical" evidence="11">
    <location>
        <begin position="15"/>
        <end position="34"/>
    </location>
</feature>
<organism evidence="13 14">
    <name type="scientific">Microbulbifer aestuariivivens</name>
    <dbReference type="NCBI Taxonomy" id="1908308"/>
    <lineage>
        <taxon>Bacteria</taxon>
        <taxon>Pseudomonadati</taxon>
        <taxon>Pseudomonadota</taxon>
        <taxon>Gammaproteobacteria</taxon>
        <taxon>Cellvibrionales</taxon>
        <taxon>Microbulbiferaceae</taxon>
        <taxon>Microbulbifer</taxon>
    </lineage>
</organism>
<evidence type="ECO:0000313" key="14">
    <source>
        <dbReference type="Proteomes" id="UP001408594"/>
    </source>
</evidence>
<dbReference type="SUPFAM" id="SSF81452">
    <property type="entry name" value="Cytochrome c oxidase subunit III-like"/>
    <property type="match status" value="1"/>
</dbReference>
<evidence type="ECO:0000259" key="12">
    <source>
        <dbReference type="PROSITE" id="PS50253"/>
    </source>
</evidence>
<protein>
    <recommendedName>
        <fullName evidence="3">cytochrome-c oxidase</fullName>
        <ecNumber evidence="3">7.1.1.9</ecNumber>
    </recommendedName>
    <alternativeName>
        <fullName evidence="8">Cytochrome aa3 subunit 3</fullName>
    </alternativeName>
    <alternativeName>
        <fullName evidence="9">Cytochrome c oxidase polypeptide III</fullName>
    </alternativeName>
</protein>
<feature type="transmembrane region" description="Helical" evidence="11">
    <location>
        <begin position="188"/>
        <end position="206"/>
    </location>
</feature>
<dbReference type="EMBL" id="BAABRT010000007">
    <property type="protein sequence ID" value="GAA5524587.1"/>
    <property type="molecule type" value="Genomic_DNA"/>
</dbReference>
<name>A0ABP9WMZ4_9GAMM</name>
<dbReference type="CDD" id="cd01665">
    <property type="entry name" value="Cyt_c_Oxidase_III"/>
    <property type="match status" value="1"/>
</dbReference>
<dbReference type="Gene3D" id="1.20.120.80">
    <property type="entry name" value="Cytochrome c oxidase, subunit III, four-helix bundle"/>
    <property type="match status" value="1"/>
</dbReference>
<feature type="transmembrane region" description="Helical" evidence="11">
    <location>
        <begin position="82"/>
        <end position="102"/>
    </location>
</feature>
<dbReference type="Pfam" id="PF00510">
    <property type="entry name" value="COX3"/>
    <property type="match status" value="2"/>
</dbReference>
<dbReference type="Gene3D" id="1.10.287.70">
    <property type="match status" value="1"/>
</dbReference>
<evidence type="ECO:0000256" key="3">
    <source>
        <dbReference type="ARBA" id="ARBA00012949"/>
    </source>
</evidence>
<evidence type="ECO:0000313" key="13">
    <source>
        <dbReference type="EMBL" id="GAA5524587.1"/>
    </source>
</evidence>
<sequence length="296" mass="33521">MATESSYYVPEQSRLPIFATIGLFMIAFGAANWINGGSAYIFFAGALALASVLWFWFSAVIRENMAGLNSEQLKRSYVWGMGWFIFSEVMFFAAFFGALYYIRNFALPWLAGEGDRGTSNMLWQGFENNWPLMVTPDAAAHGDAAKFVGPRDIIDPWHLPLINTLILLASSFTVHVAHVYLKKNKRNAFNLWLTATVVLGFAFLYFQAVEYYEAYQHLGLTLESGIYGTTFFMLTGFHGAHVTLGTIMLLIMLLRSVIAHHFKPDDHFGFEAASWYWHFVDVVWVALFIFVYVLGA</sequence>
<feature type="transmembrane region" description="Helical" evidence="11">
    <location>
        <begin position="40"/>
        <end position="61"/>
    </location>
</feature>
<evidence type="ECO:0000256" key="7">
    <source>
        <dbReference type="ARBA" id="ARBA00023136"/>
    </source>
</evidence>
<evidence type="ECO:0000256" key="5">
    <source>
        <dbReference type="ARBA" id="ARBA00022967"/>
    </source>
</evidence>
<evidence type="ECO:0000256" key="8">
    <source>
        <dbReference type="ARBA" id="ARBA00031400"/>
    </source>
</evidence>
<dbReference type="InterPro" id="IPR035973">
    <property type="entry name" value="Cyt_c_oxidase_su3-like_sf"/>
</dbReference>
<dbReference type="InterPro" id="IPR000298">
    <property type="entry name" value="Cyt_c_oxidase-like_su3"/>
</dbReference>
<accession>A0ABP9WMZ4</accession>
<keyword evidence="4 10" id="KW-0812">Transmembrane</keyword>
<proteinExistence type="inferred from homology"/>
<comment type="caution">
    <text evidence="13">The sequence shown here is derived from an EMBL/GenBank/DDBJ whole genome shotgun (WGS) entry which is preliminary data.</text>
</comment>
<dbReference type="InterPro" id="IPR033945">
    <property type="entry name" value="Cyt_c_oxase_su3_dom"/>
</dbReference>